<keyword evidence="8" id="KW-1185">Reference proteome</keyword>
<evidence type="ECO:0000256" key="4">
    <source>
        <dbReference type="ARBA" id="ARBA00022989"/>
    </source>
</evidence>
<feature type="transmembrane region" description="Helical" evidence="6">
    <location>
        <begin position="158"/>
        <end position="181"/>
    </location>
</feature>
<dbReference type="PANTHER" id="PTHR30213:SF1">
    <property type="entry name" value="INNER MEMBRANE PROTEIN YHJD"/>
    <property type="match status" value="1"/>
</dbReference>
<dbReference type="Proteomes" id="UP000285575">
    <property type="component" value="Unassembled WGS sequence"/>
</dbReference>
<keyword evidence="4 6" id="KW-1133">Transmembrane helix</keyword>
<dbReference type="EMBL" id="SACR01000002">
    <property type="protein sequence ID" value="RVU47536.1"/>
    <property type="molecule type" value="Genomic_DNA"/>
</dbReference>
<dbReference type="RefSeq" id="WP_128227997.1">
    <property type="nucleotide sequence ID" value="NZ_SACR01000002.1"/>
</dbReference>
<dbReference type="Pfam" id="PF03631">
    <property type="entry name" value="Virul_fac_BrkB"/>
    <property type="match status" value="1"/>
</dbReference>
<reference evidence="7 8" key="1">
    <citation type="submission" date="2019-01" db="EMBL/GenBank/DDBJ databases">
        <authorList>
            <person name="Chen W.-M."/>
        </authorList>
    </citation>
    <scope>NUCLEOTIDE SEQUENCE [LARGE SCALE GENOMIC DNA]</scope>
    <source>
        <strain evidence="7 8">KYPY4</strain>
    </source>
</reference>
<feature type="transmembrane region" description="Helical" evidence="6">
    <location>
        <begin position="109"/>
        <end position="131"/>
    </location>
</feature>
<dbReference type="InterPro" id="IPR017039">
    <property type="entry name" value="Virul_fac_BrkB"/>
</dbReference>
<protein>
    <submittedName>
        <fullName evidence="7">YihY/virulence factor BrkB family protein</fullName>
    </submittedName>
</protein>
<evidence type="ECO:0000256" key="6">
    <source>
        <dbReference type="SAM" id="Phobius"/>
    </source>
</evidence>
<dbReference type="OrthoDB" id="9797028at2"/>
<feature type="transmembrane region" description="Helical" evidence="6">
    <location>
        <begin position="201"/>
        <end position="220"/>
    </location>
</feature>
<dbReference type="PIRSF" id="PIRSF035875">
    <property type="entry name" value="RNase_BN"/>
    <property type="match status" value="1"/>
</dbReference>
<dbReference type="AlphaFoldDB" id="A0A437RL64"/>
<evidence type="ECO:0000313" key="7">
    <source>
        <dbReference type="EMBL" id="RVU47536.1"/>
    </source>
</evidence>
<evidence type="ECO:0000256" key="2">
    <source>
        <dbReference type="ARBA" id="ARBA00022475"/>
    </source>
</evidence>
<dbReference type="PANTHER" id="PTHR30213">
    <property type="entry name" value="INNER MEMBRANE PROTEIN YHJD"/>
    <property type="match status" value="1"/>
</dbReference>
<comment type="subcellular location">
    <subcellularLocation>
        <location evidence="1">Cell membrane</location>
        <topology evidence="1">Multi-pass membrane protein</topology>
    </subcellularLocation>
</comment>
<feature type="transmembrane region" description="Helical" evidence="6">
    <location>
        <begin position="260"/>
        <end position="278"/>
    </location>
</feature>
<organism evidence="7 8">
    <name type="scientific">Rubrivivax rivuli</name>
    <dbReference type="NCBI Taxonomy" id="1862385"/>
    <lineage>
        <taxon>Bacteria</taxon>
        <taxon>Pseudomonadati</taxon>
        <taxon>Pseudomonadota</taxon>
        <taxon>Betaproteobacteria</taxon>
        <taxon>Burkholderiales</taxon>
        <taxon>Sphaerotilaceae</taxon>
        <taxon>Rubrivivax</taxon>
    </lineage>
</organism>
<feature type="transmembrane region" description="Helical" evidence="6">
    <location>
        <begin position="232"/>
        <end position="254"/>
    </location>
</feature>
<dbReference type="NCBIfam" id="TIGR00765">
    <property type="entry name" value="yihY_not_rbn"/>
    <property type="match status" value="1"/>
</dbReference>
<keyword evidence="5 6" id="KW-0472">Membrane</keyword>
<proteinExistence type="predicted"/>
<evidence type="ECO:0000313" key="8">
    <source>
        <dbReference type="Proteomes" id="UP000285575"/>
    </source>
</evidence>
<evidence type="ECO:0000256" key="3">
    <source>
        <dbReference type="ARBA" id="ARBA00022692"/>
    </source>
</evidence>
<dbReference type="GO" id="GO:0005886">
    <property type="term" value="C:plasma membrane"/>
    <property type="evidence" value="ECO:0007669"/>
    <property type="project" value="UniProtKB-SubCell"/>
</dbReference>
<keyword evidence="2" id="KW-1003">Cell membrane</keyword>
<name>A0A437RL64_9BURK</name>
<keyword evidence="3 6" id="KW-0812">Transmembrane</keyword>
<sequence length="306" mass="31896">MNRPQAPPAHPSGPGAPSGLSPRALGSLLRAAAVAWVQDRAPTMGAALAYYTLFSLAPLLLIAISVAGAVFGLDAARGEILQQMQTLLGREGAEAIATMLDQVRRSGQSALGTVLGVVLLVIGATTVFAELQDSLDHIWRVDTPRRGGTLWQLLRARLLSFGLVLGVGFLLMVSLAASAALAAWGRWWAPAFGGSLGLLDAANHVLGFGLTTLLFAAIYKGMPRARIGWADVVLGSLITSVLFTLGKALIGWLLTRTGMAAGFGAASAVVGLLVWVYASAQVFLYGAEVTWLFAQRHGSRRGAAAG</sequence>
<evidence type="ECO:0000256" key="5">
    <source>
        <dbReference type="ARBA" id="ARBA00023136"/>
    </source>
</evidence>
<accession>A0A437RL64</accession>
<evidence type="ECO:0000256" key="1">
    <source>
        <dbReference type="ARBA" id="ARBA00004651"/>
    </source>
</evidence>
<feature type="transmembrane region" description="Helical" evidence="6">
    <location>
        <begin position="49"/>
        <end position="71"/>
    </location>
</feature>
<comment type="caution">
    <text evidence="7">The sequence shown here is derived from an EMBL/GenBank/DDBJ whole genome shotgun (WGS) entry which is preliminary data.</text>
</comment>
<gene>
    <name evidence="7" type="ORF">EOE66_07320</name>
</gene>